<dbReference type="Proteomes" id="UP000614610">
    <property type="component" value="Unassembled WGS sequence"/>
</dbReference>
<evidence type="ECO:0000313" key="5">
    <source>
        <dbReference type="Proteomes" id="UP000479691"/>
    </source>
</evidence>
<reference evidence="5 6" key="1">
    <citation type="submission" date="2019-06" db="EMBL/GenBank/DDBJ databases">
        <authorList>
            <person name="Palmer J.M."/>
        </authorList>
    </citation>
    <scope>NUCLEOTIDE SEQUENCE [LARGE SCALE GENOMIC DNA]</scope>
    <source>
        <strain evidence="4 6">TWF191</strain>
        <strain evidence="3">TWF679</strain>
        <strain evidence="2 5">TWF788</strain>
    </source>
</reference>
<dbReference type="OrthoDB" id="5287761at2759"/>
<dbReference type="Proteomes" id="UP000479691">
    <property type="component" value="Unassembled WGS sequence"/>
</dbReference>
<organism evidence="4 6">
    <name type="scientific">Orbilia oligospora</name>
    <name type="common">Nematode-trapping fungus</name>
    <name type="synonym">Arthrobotrys oligospora</name>
    <dbReference type="NCBI Taxonomy" id="2813651"/>
    <lineage>
        <taxon>Eukaryota</taxon>
        <taxon>Fungi</taxon>
        <taxon>Dikarya</taxon>
        <taxon>Ascomycota</taxon>
        <taxon>Pezizomycotina</taxon>
        <taxon>Orbiliomycetes</taxon>
        <taxon>Orbiliales</taxon>
        <taxon>Orbiliaceae</taxon>
        <taxon>Orbilia</taxon>
    </lineage>
</organism>
<proteinExistence type="predicted"/>
<accession>A0A6G1M8N9</accession>
<protein>
    <submittedName>
        <fullName evidence="4">Uncharacterized protein</fullName>
    </submittedName>
</protein>
<feature type="compositionally biased region" description="Basic and acidic residues" evidence="1">
    <location>
        <begin position="207"/>
        <end position="219"/>
    </location>
</feature>
<comment type="caution">
    <text evidence="4">The sequence shown here is derived from an EMBL/GenBank/DDBJ whole genome shotgun (WGS) entry which is preliminary data.</text>
</comment>
<evidence type="ECO:0000313" key="2">
    <source>
        <dbReference type="EMBL" id="KAF3167754.1"/>
    </source>
</evidence>
<dbReference type="Proteomes" id="UP000483672">
    <property type="component" value="Unassembled WGS sequence"/>
</dbReference>
<evidence type="ECO:0000313" key="4">
    <source>
        <dbReference type="EMBL" id="KAF3219400.1"/>
    </source>
</evidence>
<dbReference type="AlphaFoldDB" id="A0A6G1M8N9"/>
<evidence type="ECO:0000313" key="3">
    <source>
        <dbReference type="EMBL" id="KAF3218367.1"/>
    </source>
</evidence>
<evidence type="ECO:0000313" key="6">
    <source>
        <dbReference type="Proteomes" id="UP000483672"/>
    </source>
</evidence>
<evidence type="ECO:0000256" key="1">
    <source>
        <dbReference type="SAM" id="MobiDB-lite"/>
    </source>
</evidence>
<dbReference type="EMBL" id="WIPF01000050">
    <property type="protein sequence ID" value="KAF3219400.1"/>
    <property type="molecule type" value="Genomic_DNA"/>
</dbReference>
<feature type="region of interest" description="Disordered" evidence="1">
    <location>
        <begin position="195"/>
        <end position="236"/>
    </location>
</feature>
<name>A0A6G1M8N9_ORBOL</name>
<gene>
    <name evidence="4" type="ORF">TWF191_007947</name>
    <name evidence="3" type="ORF">TWF679_000894</name>
    <name evidence="2" type="ORF">TWF788_011328</name>
</gene>
<dbReference type="EMBL" id="JAABOE010000090">
    <property type="protein sequence ID" value="KAF3167754.1"/>
    <property type="molecule type" value="Genomic_DNA"/>
</dbReference>
<sequence>MKSHLWNRISGFFDGLKGASGTQQKPREPKPIKALPPHFDPAFPLETLPFDIKYALLEAIASIDYGAFVSLILASRAYHEVFTMHKRGLSRVALWHDALKYKEESFFVAAVYDHLLDASRHISRDESKRIEDAYNDAINSKGFDMEPWYYATVREGGEEMENRIVQNHLAVRRFANVFISRTMFPRLLRRVEELEENQTKKGKKKQQKQEQEQRPEPSRKLGIHRGLEGLNPNEPPATISERHRIVKTIYHLSVYILIFYSRMRGHREVEYTRGTIKFILIWGYWETKAVDMLLAWLGMEFSPFIYKLFRQRRWWWAWNEHSPSFEEPDAQSHIYGLEMREEHQSCSLFALLVHEFPLYATEWITSFNSHWNDWQPPADRLEAMNDWTSNLDTRIETGSAHWMIPRLLYYANHTDSPAPEVELKRICVQGRESFLKKADYLSMVRFWNEDEFLWGHPERQRVDPWMVLWDDWRLERWGYALAKIV</sequence>
<dbReference type="EMBL" id="WIWT01000011">
    <property type="protein sequence ID" value="KAF3218367.1"/>
    <property type="molecule type" value="Genomic_DNA"/>
</dbReference>